<reference evidence="8" key="1">
    <citation type="submission" date="2009-12" db="EMBL/GenBank/DDBJ databases">
        <authorList>
            <person name="Weinstock G."/>
            <person name="Sodergren E."/>
            <person name="Clifton S."/>
            <person name="Fulton L."/>
            <person name="Fulton B."/>
            <person name="Courtney L."/>
            <person name="Fronick C."/>
            <person name="Harrison M."/>
            <person name="Strong C."/>
            <person name="Farmer C."/>
            <person name="Delahaunty K."/>
            <person name="Markovic C."/>
            <person name="Hall O."/>
            <person name="Minx P."/>
            <person name="Tomlinson C."/>
            <person name="Mitreva M."/>
            <person name="Nelson J."/>
            <person name="Hou S."/>
            <person name="Wollam A."/>
            <person name="Pepin K.H."/>
            <person name="Johnson M."/>
            <person name="Bhonagiri V."/>
            <person name="Nash W.E."/>
            <person name="Warren W."/>
            <person name="Chinwalla A."/>
            <person name="Mardis E.R."/>
            <person name="Wilson R.K."/>
        </authorList>
    </citation>
    <scope>NUCLEOTIDE SEQUENCE [LARGE SCALE GENOMIC DNA]</scope>
    <source>
        <strain evidence="8">DSM 15176</strain>
    </source>
</reference>
<dbReference type="EMBL" id="ACBY02000013">
    <property type="protein sequence ID" value="EFB77227.1"/>
    <property type="molecule type" value="Genomic_DNA"/>
</dbReference>
<evidence type="ECO:0000256" key="6">
    <source>
        <dbReference type="ARBA" id="ARBA00023136"/>
    </source>
</evidence>
<dbReference type="PANTHER" id="PTHR43337:SF1">
    <property type="entry name" value="XANTHINE_URACIL PERMEASE C887.17-RELATED"/>
    <property type="match status" value="1"/>
</dbReference>
<keyword evidence="3" id="KW-0813">Transport</keyword>
<name>D1PJ67_9FIRM</name>
<evidence type="ECO:0000256" key="4">
    <source>
        <dbReference type="ARBA" id="ARBA00022692"/>
    </source>
</evidence>
<dbReference type="GO" id="GO:0005345">
    <property type="term" value="F:purine nucleobase transmembrane transporter activity"/>
    <property type="evidence" value="ECO:0007669"/>
    <property type="project" value="TreeGrafter"/>
</dbReference>
<evidence type="ECO:0000256" key="3">
    <source>
        <dbReference type="ARBA" id="ARBA00022448"/>
    </source>
</evidence>
<protein>
    <submittedName>
        <fullName evidence="8">Permease</fullName>
    </submittedName>
</protein>
<dbReference type="GO" id="GO:0005886">
    <property type="term" value="C:plasma membrane"/>
    <property type="evidence" value="ECO:0007669"/>
    <property type="project" value="TreeGrafter"/>
</dbReference>
<dbReference type="PANTHER" id="PTHR43337">
    <property type="entry name" value="XANTHINE/URACIL PERMEASE C887.17-RELATED"/>
    <property type="match status" value="1"/>
</dbReference>
<evidence type="ECO:0000256" key="2">
    <source>
        <dbReference type="ARBA" id="ARBA00005697"/>
    </source>
</evidence>
<dbReference type="InterPro" id="IPR045018">
    <property type="entry name" value="Azg-like"/>
</dbReference>
<comment type="caution">
    <text evidence="8">The sequence shown here is derived from an EMBL/GenBank/DDBJ whole genome shotgun (WGS) entry which is preliminary data.</text>
</comment>
<feature type="transmembrane region" description="Helical" evidence="7">
    <location>
        <begin position="184"/>
        <end position="204"/>
    </location>
</feature>
<evidence type="ECO:0000256" key="1">
    <source>
        <dbReference type="ARBA" id="ARBA00004127"/>
    </source>
</evidence>
<keyword evidence="5 7" id="KW-1133">Transmembrane helix</keyword>
<dbReference type="Pfam" id="PF00860">
    <property type="entry name" value="Xan_ur_permease"/>
    <property type="match status" value="1"/>
</dbReference>
<feature type="transmembrane region" description="Helical" evidence="7">
    <location>
        <begin position="453"/>
        <end position="479"/>
    </location>
</feature>
<dbReference type="eggNOG" id="COG2252">
    <property type="taxonomic scope" value="Bacteria"/>
</dbReference>
<dbReference type="GO" id="GO:0012505">
    <property type="term" value="C:endomembrane system"/>
    <property type="evidence" value="ECO:0007669"/>
    <property type="project" value="UniProtKB-SubCell"/>
</dbReference>
<feature type="transmembrane region" description="Helical" evidence="7">
    <location>
        <begin position="491"/>
        <end position="508"/>
    </location>
</feature>
<feature type="transmembrane region" description="Helical" evidence="7">
    <location>
        <begin position="72"/>
        <end position="90"/>
    </location>
</feature>
<feature type="transmembrane region" description="Helical" evidence="7">
    <location>
        <begin position="102"/>
        <end position="128"/>
    </location>
</feature>
<feature type="transmembrane region" description="Helical" evidence="7">
    <location>
        <begin position="254"/>
        <end position="275"/>
    </location>
</feature>
<dbReference type="AlphaFoldDB" id="D1PJ67"/>
<comment type="subcellular location">
    <subcellularLocation>
        <location evidence="1">Endomembrane system</location>
        <topology evidence="1">Multi-pass membrane protein</topology>
    </subcellularLocation>
</comment>
<evidence type="ECO:0000256" key="5">
    <source>
        <dbReference type="ARBA" id="ARBA00022989"/>
    </source>
</evidence>
<feature type="transmembrane region" description="Helical" evidence="7">
    <location>
        <begin position="318"/>
        <end position="340"/>
    </location>
</feature>
<evidence type="ECO:0000313" key="9">
    <source>
        <dbReference type="Proteomes" id="UP000003438"/>
    </source>
</evidence>
<dbReference type="InterPro" id="IPR006043">
    <property type="entry name" value="NCS2"/>
</dbReference>
<keyword evidence="9" id="KW-1185">Reference proteome</keyword>
<comment type="similarity">
    <text evidence="2">Belongs to the nucleobase:cation symporter-2 (NCS2) (TC 2.A.40) family. Azg-like subfamily.</text>
</comment>
<feature type="transmembrane region" description="Helical" evidence="7">
    <location>
        <begin position="148"/>
        <end position="172"/>
    </location>
</feature>
<gene>
    <name evidence="8" type="ORF">SUBVAR_04387</name>
</gene>
<keyword evidence="6 7" id="KW-0472">Membrane</keyword>
<dbReference type="STRING" id="411471.SUBVAR_04387"/>
<feature type="transmembrane region" description="Helical" evidence="7">
    <location>
        <begin position="224"/>
        <end position="247"/>
    </location>
</feature>
<organism evidence="8 9">
    <name type="scientific">Subdoligranulum variabile DSM 15176</name>
    <dbReference type="NCBI Taxonomy" id="411471"/>
    <lineage>
        <taxon>Bacteria</taxon>
        <taxon>Bacillati</taxon>
        <taxon>Bacillota</taxon>
        <taxon>Clostridia</taxon>
        <taxon>Eubacteriales</taxon>
        <taxon>Oscillospiraceae</taxon>
        <taxon>Subdoligranulum</taxon>
    </lineage>
</organism>
<accession>D1PJ67</accession>
<feature type="transmembrane region" description="Helical" evidence="7">
    <location>
        <begin position="423"/>
        <end position="441"/>
    </location>
</feature>
<sequence>MGGGALLPMDTKMDFAEIWTNYVQDGTMVFVFLAHASARGARRKTINSNGRNFMLEKVFKLRENHTNVKTEIMAGITTFMTMAYILAVNPSVLSAAGMDPNAILIATSLSAFIGTALMALLANYPFALAPGMGLNAYFAYTVVLKMGYTWQMALMAVFAEGIIFIILSLTNVREALFNAIPTTLKSAVSVGIGLFIAFVGLQNAKLIVNSDSTLLTYQSFKGETFHSVGVGAILALIGVLIIAIMLVKQVKGAILYGIVITWVLGILCELCGVYIPDAEAGMYSVIPTSFVSFDFSALGQTFGQVFKVDFAGLNVLDFFAVMFAFLFVDLFDTLGTLIGVASKADMLDENGRLPRIKGALLADAIATSAGAVLGTSTTTTYVESASGVTEGGRTGLTAMTTGVLFLLAVIFSPLFLTIPSFATAPALIVVGFYMLGAVAKIDFDDPSDAIPAFLTIVAMPLAYSISEGIAIGVISWTLLNLITGKAKEKKISPLMYVLTVLFILKYVLL</sequence>
<evidence type="ECO:0000313" key="8">
    <source>
        <dbReference type="EMBL" id="EFB77227.1"/>
    </source>
</evidence>
<proteinExistence type="inferred from homology"/>
<evidence type="ECO:0000256" key="7">
    <source>
        <dbReference type="SAM" id="Phobius"/>
    </source>
</evidence>
<dbReference type="HOGENOM" id="CLU_024508_0_1_9"/>
<dbReference type="Proteomes" id="UP000003438">
    <property type="component" value="Unassembled WGS sequence"/>
</dbReference>
<keyword evidence="4 7" id="KW-0812">Transmembrane</keyword>